<reference evidence="1" key="1">
    <citation type="submission" date="2021-01" db="EMBL/GenBank/DDBJ databases">
        <title>Metabolic potential, ecology and presence of endohyphal bacteria is reflected in genomic diversity of Mucoromycotina.</title>
        <authorList>
            <person name="Muszewska A."/>
            <person name="Okrasinska A."/>
            <person name="Steczkiewicz K."/>
            <person name="Drgas O."/>
            <person name="Orlowska M."/>
            <person name="Perlinska-Lenart U."/>
            <person name="Aleksandrzak-Piekarczyk T."/>
            <person name="Szatraj K."/>
            <person name="Zielenkiewicz U."/>
            <person name="Pilsyk S."/>
            <person name="Malc E."/>
            <person name="Mieczkowski P."/>
            <person name="Kruszewska J.S."/>
            <person name="Biernat P."/>
            <person name="Pawlowska J."/>
        </authorList>
    </citation>
    <scope>NUCLEOTIDE SEQUENCE</scope>
    <source>
        <strain evidence="1">WA0000018081</strain>
    </source>
</reference>
<dbReference type="Proteomes" id="UP000613177">
    <property type="component" value="Unassembled WGS sequence"/>
</dbReference>
<dbReference type="EMBL" id="JAEPRE010000194">
    <property type="protein sequence ID" value="KAG2230582.1"/>
    <property type="molecule type" value="Genomic_DNA"/>
</dbReference>
<keyword evidence="2" id="KW-1185">Reference proteome</keyword>
<name>A0A8H7SJW7_9FUNG</name>
<dbReference type="AlphaFoldDB" id="A0A8H7SJW7"/>
<evidence type="ECO:0000313" key="1">
    <source>
        <dbReference type="EMBL" id="KAG2230582.1"/>
    </source>
</evidence>
<accession>A0A8H7SJW7</accession>
<protein>
    <submittedName>
        <fullName evidence="1">Uncharacterized protein</fullName>
    </submittedName>
</protein>
<sequence length="53" mass="6038">MKYDDGNYTYTKLSTATLPTLSTTFTHMQLSLESIIAFKDLILNTLPVKFHVN</sequence>
<evidence type="ECO:0000313" key="2">
    <source>
        <dbReference type="Proteomes" id="UP000613177"/>
    </source>
</evidence>
<feature type="non-terminal residue" evidence="1">
    <location>
        <position position="1"/>
    </location>
</feature>
<organism evidence="1 2">
    <name type="scientific">Thamnidium elegans</name>
    <dbReference type="NCBI Taxonomy" id="101142"/>
    <lineage>
        <taxon>Eukaryota</taxon>
        <taxon>Fungi</taxon>
        <taxon>Fungi incertae sedis</taxon>
        <taxon>Mucoromycota</taxon>
        <taxon>Mucoromycotina</taxon>
        <taxon>Mucoromycetes</taxon>
        <taxon>Mucorales</taxon>
        <taxon>Mucorineae</taxon>
        <taxon>Mucoraceae</taxon>
        <taxon>Thamnidium</taxon>
    </lineage>
</organism>
<comment type="caution">
    <text evidence="1">The sequence shown here is derived from an EMBL/GenBank/DDBJ whole genome shotgun (WGS) entry which is preliminary data.</text>
</comment>
<gene>
    <name evidence="1" type="ORF">INT48_006887</name>
</gene>
<proteinExistence type="predicted"/>